<sequence length="185" mass="21277">MKQTQQQWSESEKQQLQVLVLQNTRNSRVDWIQISQQLQNRSCTQCKFQYQNRNQKIGLVINKDKCEGTDPSSGNTTGVIEFLGQNIGINSEPIAVQIHLQTRIKALQKYDIPKFYQYLIFKQCIIPSANYGPFLEASITETQLADAKDKYDYMLAEAMEEILESDLLDVMLLNFSSVQQKESVS</sequence>
<protein>
    <submittedName>
        <fullName evidence="2 3">Reverse transcriptase/endonuclease</fullName>
    </submittedName>
</protein>
<evidence type="ECO:0000313" key="2">
    <source>
        <dbReference type="EMBL" id="CAI9957163.1"/>
    </source>
</evidence>
<dbReference type="Pfam" id="PF13921">
    <property type="entry name" value="Myb_DNA-bind_6"/>
    <property type="match status" value="1"/>
</dbReference>
<evidence type="ECO:0000259" key="1">
    <source>
        <dbReference type="PROSITE" id="PS50090"/>
    </source>
</evidence>
<dbReference type="AlphaFoldDB" id="A0AA86V571"/>
<dbReference type="Gene3D" id="1.10.10.60">
    <property type="entry name" value="Homeodomain-like"/>
    <property type="match status" value="1"/>
</dbReference>
<evidence type="ECO:0000313" key="4">
    <source>
        <dbReference type="Proteomes" id="UP001642409"/>
    </source>
</evidence>
<dbReference type="PROSITE" id="PS50090">
    <property type="entry name" value="MYB_LIKE"/>
    <property type="match status" value="1"/>
</dbReference>
<dbReference type="InterPro" id="IPR001005">
    <property type="entry name" value="SANT/Myb"/>
</dbReference>
<dbReference type="EMBL" id="CATOUU010000884">
    <property type="protein sequence ID" value="CAI9957163.1"/>
    <property type="molecule type" value="Genomic_DNA"/>
</dbReference>
<dbReference type="CDD" id="cd00167">
    <property type="entry name" value="SANT"/>
    <property type="match status" value="1"/>
</dbReference>
<keyword evidence="2" id="KW-0548">Nucleotidyltransferase</keyword>
<dbReference type="EMBL" id="CAXDID020000067">
    <property type="protein sequence ID" value="CAL6012703.1"/>
    <property type="molecule type" value="Genomic_DNA"/>
</dbReference>
<keyword evidence="2" id="KW-0808">Transferase</keyword>
<comment type="caution">
    <text evidence="2">The sequence shown here is derived from an EMBL/GenBank/DDBJ whole genome shotgun (WGS) entry which is preliminary data.</text>
</comment>
<feature type="domain" description="Myb-like" evidence="1">
    <location>
        <begin position="1"/>
        <end position="54"/>
    </location>
</feature>
<name>A0AA86V571_9EUKA</name>
<keyword evidence="4" id="KW-1185">Reference proteome</keyword>
<dbReference type="SMART" id="SM00717">
    <property type="entry name" value="SANT"/>
    <property type="match status" value="1"/>
</dbReference>
<dbReference type="InterPro" id="IPR009057">
    <property type="entry name" value="Homeodomain-like_sf"/>
</dbReference>
<dbReference type="GO" id="GO:0003964">
    <property type="term" value="F:RNA-directed DNA polymerase activity"/>
    <property type="evidence" value="ECO:0007669"/>
    <property type="project" value="UniProtKB-KW"/>
</dbReference>
<evidence type="ECO:0000313" key="3">
    <source>
        <dbReference type="EMBL" id="CAL6012703.1"/>
    </source>
</evidence>
<gene>
    <name evidence="3" type="ORF">HINF_LOCUS23429</name>
    <name evidence="2" type="ORF">HINF_LOCUS44808</name>
</gene>
<accession>A0AA86V571</accession>
<organism evidence="2">
    <name type="scientific">Hexamita inflata</name>
    <dbReference type="NCBI Taxonomy" id="28002"/>
    <lineage>
        <taxon>Eukaryota</taxon>
        <taxon>Metamonada</taxon>
        <taxon>Diplomonadida</taxon>
        <taxon>Hexamitidae</taxon>
        <taxon>Hexamitinae</taxon>
        <taxon>Hexamita</taxon>
    </lineage>
</organism>
<keyword evidence="2" id="KW-0695">RNA-directed DNA polymerase</keyword>
<dbReference type="SUPFAM" id="SSF46689">
    <property type="entry name" value="Homeodomain-like"/>
    <property type="match status" value="1"/>
</dbReference>
<proteinExistence type="predicted"/>
<reference evidence="3 4" key="2">
    <citation type="submission" date="2024-07" db="EMBL/GenBank/DDBJ databases">
        <authorList>
            <person name="Akdeniz Z."/>
        </authorList>
    </citation>
    <scope>NUCLEOTIDE SEQUENCE [LARGE SCALE GENOMIC DNA]</scope>
</reference>
<reference evidence="2" key="1">
    <citation type="submission" date="2023-06" db="EMBL/GenBank/DDBJ databases">
        <authorList>
            <person name="Kurt Z."/>
        </authorList>
    </citation>
    <scope>NUCLEOTIDE SEQUENCE</scope>
</reference>
<dbReference type="Proteomes" id="UP001642409">
    <property type="component" value="Unassembled WGS sequence"/>
</dbReference>